<name>A0A8T3VUJ4_METMI</name>
<gene>
    <name evidence="1" type="ORF">H0S71_00215</name>
</gene>
<organism evidence="1 2">
    <name type="scientific">Methanococcus maripaludis</name>
    <name type="common">Methanococcus deltae</name>
    <dbReference type="NCBI Taxonomy" id="39152"/>
    <lineage>
        <taxon>Archaea</taxon>
        <taxon>Methanobacteriati</taxon>
        <taxon>Methanobacteriota</taxon>
        <taxon>Methanomada group</taxon>
        <taxon>Methanococci</taxon>
        <taxon>Methanococcales</taxon>
        <taxon>Methanococcaceae</taxon>
        <taxon>Methanococcus</taxon>
    </lineage>
</organism>
<evidence type="ECO:0000313" key="2">
    <source>
        <dbReference type="Proteomes" id="UP000714405"/>
    </source>
</evidence>
<dbReference type="GeneID" id="10982294"/>
<dbReference type="RefSeq" id="WP_013999208.1">
    <property type="nucleotide sequence ID" value="NZ_JACCQJ010000001.1"/>
</dbReference>
<protein>
    <submittedName>
        <fullName evidence="1">Uncharacterized protein</fullName>
    </submittedName>
</protein>
<comment type="caution">
    <text evidence="1">The sequence shown here is derived from an EMBL/GenBank/DDBJ whole genome shotgun (WGS) entry which is preliminary data.</text>
</comment>
<evidence type="ECO:0000313" key="1">
    <source>
        <dbReference type="EMBL" id="MBG0768318.1"/>
    </source>
</evidence>
<accession>A0A8T3VUJ4</accession>
<reference evidence="1" key="1">
    <citation type="submission" date="2020-07" db="EMBL/GenBank/DDBJ databases">
        <title>Severe corrosion of carbon steel in oil field produced water can be linked to methanogenic archaea containing a special type of NiFe hydrogenase.</title>
        <authorList>
            <person name="Lahme S."/>
            <person name="Mand J."/>
            <person name="Longwell J."/>
            <person name="Smith R."/>
            <person name="Enning D."/>
        </authorList>
    </citation>
    <scope>NUCLEOTIDE SEQUENCE</scope>
    <source>
        <strain evidence="1">MIC098Bin5</strain>
    </source>
</reference>
<dbReference type="AlphaFoldDB" id="A0A8T3VUJ4"/>
<proteinExistence type="predicted"/>
<dbReference type="EMBL" id="JACCQJ010000001">
    <property type="protein sequence ID" value="MBG0768318.1"/>
    <property type="molecule type" value="Genomic_DNA"/>
</dbReference>
<sequence>MGVIDLKELEILEQYVIILLGVGDSPVPSKTHLQKEFFILQKAAPKLSKIVNFKKHYFGPYSEEIDDILENPICCDGAIITENNKIMLSEIGQKEYENLVNLYGKNEKFKELLNVAKLIRKMYDKLNNEELLLLIYLTYGEYTENSVVAEKILEPVKRVSIAKNLYRKGLISDERLHEIIGGD</sequence>
<dbReference type="Proteomes" id="UP000714405">
    <property type="component" value="Unassembled WGS sequence"/>
</dbReference>